<name>A0A6C0CT39_9ZZZZ</name>
<evidence type="ECO:0000313" key="2">
    <source>
        <dbReference type="EMBL" id="QHT07621.1"/>
    </source>
</evidence>
<feature type="transmembrane region" description="Helical" evidence="1">
    <location>
        <begin position="21"/>
        <end position="41"/>
    </location>
</feature>
<dbReference type="Gene3D" id="2.60.120.200">
    <property type="match status" value="1"/>
</dbReference>
<sequence>MSETFNNIGKRILETTGSNSGMMIMFIFVFIISIYVAFQLYNIVIKTDLQTKVLLKDVLNVYSLDNTLNQVNLTSDDETITLPTLNNGMEYSFSYWMFLEKHEDSTNPKLVLTVGGNTLSTSDIIMYMDPNYNKMNLLFKTTNVGGSASSSGSGVSDSLKDIHDNHDCSFFKMQIPYVPISRWVNITIVVDDNYIQLFMDGELRQVIDTSETVDSCIGALSMKKLENNSNFYAGKALNSEKMNGYLSKLKFFNYALTIDHAKMVYKTGPVHQSILSKLGLPLYGIRNPFYRVDSSVDDNDAQNNE</sequence>
<evidence type="ECO:0008006" key="3">
    <source>
        <dbReference type="Google" id="ProtNLM"/>
    </source>
</evidence>
<dbReference type="AlphaFoldDB" id="A0A6C0CT39"/>
<keyword evidence="1" id="KW-0812">Transmembrane</keyword>
<dbReference type="InterPro" id="IPR013320">
    <property type="entry name" value="ConA-like_dom_sf"/>
</dbReference>
<organism evidence="2">
    <name type="scientific">viral metagenome</name>
    <dbReference type="NCBI Taxonomy" id="1070528"/>
    <lineage>
        <taxon>unclassified sequences</taxon>
        <taxon>metagenomes</taxon>
        <taxon>organismal metagenomes</taxon>
    </lineage>
</organism>
<accession>A0A6C0CT39</accession>
<keyword evidence="1" id="KW-0472">Membrane</keyword>
<dbReference type="SUPFAM" id="SSF49899">
    <property type="entry name" value="Concanavalin A-like lectins/glucanases"/>
    <property type="match status" value="1"/>
</dbReference>
<keyword evidence="1" id="KW-1133">Transmembrane helix</keyword>
<evidence type="ECO:0000256" key="1">
    <source>
        <dbReference type="SAM" id="Phobius"/>
    </source>
</evidence>
<protein>
    <recommendedName>
        <fullName evidence="3">LamG-like jellyroll fold domain-containing protein</fullName>
    </recommendedName>
</protein>
<proteinExistence type="predicted"/>
<reference evidence="2" key="1">
    <citation type="journal article" date="2020" name="Nature">
        <title>Giant virus diversity and host interactions through global metagenomics.</title>
        <authorList>
            <person name="Schulz F."/>
            <person name="Roux S."/>
            <person name="Paez-Espino D."/>
            <person name="Jungbluth S."/>
            <person name="Walsh D.A."/>
            <person name="Denef V.J."/>
            <person name="McMahon K.D."/>
            <person name="Konstantinidis K.T."/>
            <person name="Eloe-Fadrosh E.A."/>
            <person name="Kyrpides N.C."/>
            <person name="Woyke T."/>
        </authorList>
    </citation>
    <scope>NUCLEOTIDE SEQUENCE</scope>
    <source>
        <strain evidence="2">GVMAG-M-3300021964-36</strain>
    </source>
</reference>
<dbReference type="EMBL" id="MN739483">
    <property type="protein sequence ID" value="QHT07621.1"/>
    <property type="molecule type" value="Genomic_DNA"/>
</dbReference>